<dbReference type="RefSeq" id="WP_256604115.1">
    <property type="nucleotide sequence ID" value="NZ_JANIBJ010000046.1"/>
</dbReference>
<protein>
    <recommendedName>
        <fullName evidence="4">Transporter</fullName>
    </recommendedName>
</protein>
<gene>
    <name evidence="2" type="ORF">NP590_18260</name>
</gene>
<name>A0ABT1TL63_9GAMM</name>
<feature type="signal peptide" evidence="1">
    <location>
        <begin position="1"/>
        <end position="26"/>
    </location>
</feature>
<keyword evidence="1" id="KW-0732">Signal</keyword>
<organism evidence="2 3">
    <name type="scientific">Methylomonas subterranea</name>
    <dbReference type="NCBI Taxonomy" id="2952225"/>
    <lineage>
        <taxon>Bacteria</taxon>
        <taxon>Pseudomonadati</taxon>
        <taxon>Pseudomonadota</taxon>
        <taxon>Gammaproteobacteria</taxon>
        <taxon>Methylococcales</taxon>
        <taxon>Methylococcaceae</taxon>
        <taxon>Methylomonas</taxon>
    </lineage>
</organism>
<evidence type="ECO:0000313" key="2">
    <source>
        <dbReference type="EMBL" id="MCQ8106059.1"/>
    </source>
</evidence>
<reference evidence="2 3" key="1">
    <citation type="submission" date="2022-07" db="EMBL/GenBank/DDBJ databases">
        <title>Methylomonas rivi sp. nov., Methylomonas rosea sp. nov., Methylomonas aureus sp. nov. and Methylomonas subterranea sp. nov., four novel methanotrophs isolated from a freshwater creek and the deep terrestrial subsurface.</title>
        <authorList>
            <person name="Abin C."/>
            <person name="Sankaranarayanan K."/>
            <person name="Garner C."/>
            <person name="Sindelar R."/>
            <person name="Kotary K."/>
            <person name="Garner R."/>
            <person name="Barclay S."/>
            <person name="Lawson P."/>
            <person name="Krumholz L."/>
        </authorList>
    </citation>
    <scope>NUCLEOTIDE SEQUENCE [LARGE SCALE GENOMIC DNA]</scope>
    <source>
        <strain evidence="2 3">SURF-2</strain>
    </source>
</reference>
<comment type="caution">
    <text evidence="2">The sequence shown here is derived from an EMBL/GenBank/DDBJ whole genome shotgun (WGS) entry which is preliminary data.</text>
</comment>
<evidence type="ECO:0000256" key="1">
    <source>
        <dbReference type="SAM" id="SignalP"/>
    </source>
</evidence>
<evidence type="ECO:0000313" key="3">
    <source>
        <dbReference type="Proteomes" id="UP001524499"/>
    </source>
</evidence>
<proteinExistence type="predicted"/>
<keyword evidence="3" id="KW-1185">Reference proteome</keyword>
<feature type="chain" id="PRO_5046388569" description="Transporter" evidence="1">
    <location>
        <begin position="27"/>
        <end position="256"/>
    </location>
</feature>
<sequence length="256" mass="29443">MRSRYRQSFFLALIWICFSATTEAHIDETDLNGDMEGDTALSSENPHIPEPMVFDLIRPLGVKQGEVEINTLVMRDPAQAHTEWAPEFEIGIRDNLAIEFELPMQNSRIESYKLALQGTMGRFFDRRAIHGWQLIGYYDREHGSYKMDSLYLLGLRLADQFSTLNMLGLRRDDFNPAGTFSGLFNSAWFYDYSQKVTLGLEFNSEFKSHGKWNYLVMPQIHLDFASHTSLQLGVGLSQYEARKTGLQTGLRLIYAF</sequence>
<dbReference type="Proteomes" id="UP001524499">
    <property type="component" value="Unassembled WGS sequence"/>
</dbReference>
<accession>A0ABT1TL63</accession>
<dbReference type="EMBL" id="JANIBJ010000046">
    <property type="protein sequence ID" value="MCQ8106059.1"/>
    <property type="molecule type" value="Genomic_DNA"/>
</dbReference>
<evidence type="ECO:0008006" key="4">
    <source>
        <dbReference type="Google" id="ProtNLM"/>
    </source>
</evidence>